<dbReference type="RefSeq" id="XP_009041931.1">
    <property type="nucleotide sequence ID" value="XM_009043683.1"/>
</dbReference>
<feature type="region of interest" description="Disordered" evidence="1">
    <location>
        <begin position="1"/>
        <end position="76"/>
    </location>
</feature>
<feature type="region of interest" description="Disordered" evidence="1">
    <location>
        <begin position="688"/>
        <end position="719"/>
    </location>
</feature>
<reference evidence="2 3" key="1">
    <citation type="journal article" date="2011" name="Proc. Natl. Acad. Sci. U.S.A.">
        <title>Niche of harmful alga Aureococcus anophagefferens revealed through ecogenomics.</title>
        <authorList>
            <person name="Gobler C.J."/>
            <person name="Berry D.L."/>
            <person name="Dyhrman S.T."/>
            <person name="Wilhelm S.W."/>
            <person name="Salamov A."/>
            <person name="Lobanov A.V."/>
            <person name="Zhang Y."/>
            <person name="Collier J.L."/>
            <person name="Wurch L.L."/>
            <person name="Kustka A.B."/>
            <person name="Dill B.D."/>
            <person name="Shah M."/>
            <person name="VerBerkmoes N.C."/>
            <person name="Kuo A."/>
            <person name="Terry A."/>
            <person name="Pangilinan J."/>
            <person name="Lindquist E.A."/>
            <person name="Lucas S."/>
            <person name="Paulsen I.T."/>
            <person name="Hattenrath-Lehmann T.K."/>
            <person name="Talmage S.C."/>
            <person name="Walker E.A."/>
            <person name="Koch F."/>
            <person name="Burson A.M."/>
            <person name="Marcoval M.A."/>
            <person name="Tang Y.Z."/>
            <person name="Lecleir G.R."/>
            <person name="Coyne K.J."/>
            <person name="Berg G.M."/>
            <person name="Bertrand E.M."/>
            <person name="Saito M.A."/>
            <person name="Gladyshev V.N."/>
            <person name="Grigoriev I.V."/>
        </authorList>
    </citation>
    <scope>NUCLEOTIDE SEQUENCE [LARGE SCALE GENOMIC DNA]</scope>
    <source>
        <strain evidence="3">CCMP 1984</strain>
    </source>
</reference>
<proteinExistence type="predicted"/>
<evidence type="ECO:0000313" key="2">
    <source>
        <dbReference type="EMBL" id="EGB03358.1"/>
    </source>
</evidence>
<evidence type="ECO:0000256" key="1">
    <source>
        <dbReference type="SAM" id="MobiDB-lite"/>
    </source>
</evidence>
<feature type="compositionally biased region" description="Basic and acidic residues" evidence="1">
    <location>
        <begin position="710"/>
        <end position="719"/>
    </location>
</feature>
<accession>F0YNE3</accession>
<feature type="compositionally biased region" description="Low complexity" evidence="1">
    <location>
        <begin position="62"/>
        <end position="75"/>
    </location>
</feature>
<feature type="compositionally biased region" description="Low complexity" evidence="1">
    <location>
        <begin position="14"/>
        <end position="26"/>
    </location>
</feature>
<organism evidence="3">
    <name type="scientific">Aureococcus anophagefferens</name>
    <name type="common">Harmful bloom alga</name>
    <dbReference type="NCBI Taxonomy" id="44056"/>
    <lineage>
        <taxon>Eukaryota</taxon>
        <taxon>Sar</taxon>
        <taxon>Stramenopiles</taxon>
        <taxon>Ochrophyta</taxon>
        <taxon>Pelagophyceae</taxon>
        <taxon>Pelagomonadales</taxon>
        <taxon>Pelagomonadaceae</taxon>
        <taxon>Aureococcus</taxon>
    </lineage>
</organism>
<keyword evidence="3" id="KW-1185">Reference proteome</keyword>
<protein>
    <submittedName>
        <fullName evidence="2">Uncharacterized protein</fullName>
    </submittedName>
</protein>
<dbReference type="AlphaFoldDB" id="F0YNE3"/>
<dbReference type="GeneID" id="20226587"/>
<gene>
    <name evidence="2" type="ORF">AURANDRAFT_68072</name>
</gene>
<feature type="compositionally biased region" description="Basic and acidic residues" evidence="1">
    <location>
        <begin position="688"/>
        <end position="697"/>
    </location>
</feature>
<dbReference type="EMBL" id="GL833174">
    <property type="protein sequence ID" value="EGB03358.1"/>
    <property type="molecule type" value="Genomic_DNA"/>
</dbReference>
<name>F0YNE3_AURAN</name>
<evidence type="ECO:0000313" key="3">
    <source>
        <dbReference type="Proteomes" id="UP000002729"/>
    </source>
</evidence>
<sequence>MFVDSASSDEDGASEGSEYSAAAAADDWFDGSSESDDDSSASERGSESDSAAGASDDDEDSASQSSSSSGQPAAALTEESIPWAVALASELPGQQHGSAKRRCLVPRDLYKGLADVIDVLRAGGPKELNQQLKELYARGKRLQGQARDNNDAEDRMAHEVYGRVKEANLNMPVLGMEVLENVRLLREHTGLHDCEITRLKNVAAYLVDDAMLNRADGTIGNLIELTGLSATMLRNGADRREAFFEQPPDNTETPHRGRVRIPLHDLVSAWKEMHFCELLELDKDYQASYTKKKFKTDGKNLVCIKCQKKVLMGTKGDVVKWYQDRHPNSLISTATLRKLVCPCMRPSSGNDCACPICWEIVYIIKALRESFRQKGDICDCEACKPGSAWRAAIQSPHALRLALSPCGKETCPGFQLPKEKEPPEFYMFTCAVEKQPPKGADKVLPELHRKCTQCTYGYQMVMPKEGKCKRLTLPLTYHSKQEVNAAPRVDKCFADKFVKVPSTYGAPSFGYLYGITEKYDVEIMQMFGAAHHMSGPVDAYGTWSCNGCYIYGGYNDGAAKHEDTDVQGWATVDEVNGGIHYDAPNAHSSQLYCVRIKAPWTPEPKEHPLARVDSEPDSDDLACTGKDGKRKMCLPCRNRENQGTILSGEPVAPLECDYQHWCGTPRYVQLLGYRADTEAQKAKEKLRKTQETREKIAAKKRKTESGVAAGHDRELAPRERPYERLRPLLRLEC</sequence>
<feature type="compositionally biased region" description="Acidic residues" evidence="1">
    <location>
        <begin position="27"/>
        <end position="40"/>
    </location>
</feature>
<dbReference type="InParanoid" id="F0YNE3"/>
<dbReference type="Proteomes" id="UP000002729">
    <property type="component" value="Unassembled WGS sequence"/>
</dbReference>
<dbReference type="KEGG" id="aaf:AURANDRAFT_68072"/>